<dbReference type="Proteomes" id="UP001164803">
    <property type="component" value="Chromosome"/>
</dbReference>
<dbReference type="Pfam" id="PF01883">
    <property type="entry name" value="FeS_assembly_P"/>
    <property type="match status" value="1"/>
</dbReference>
<dbReference type="RefSeq" id="WP_268042135.1">
    <property type="nucleotide sequence ID" value="NZ_CP104064.1"/>
</dbReference>
<reference evidence="3" key="1">
    <citation type="submission" date="2022-08" db="EMBL/GenBank/DDBJ databases">
        <title>Alicyclobacillus dauci DSM2870, complete genome.</title>
        <authorList>
            <person name="Wang Q."/>
            <person name="Cai R."/>
            <person name="Wang Z."/>
        </authorList>
    </citation>
    <scope>NUCLEOTIDE SEQUENCE</scope>
    <source>
        <strain evidence="3">DSM 28700</strain>
    </source>
</reference>
<dbReference type="Gene3D" id="3.30.300.130">
    <property type="entry name" value="Fe-S cluster assembly (FSCA)"/>
    <property type="match status" value="1"/>
</dbReference>
<sequence length="165" mass="18363">MVVQQTRLDDQTISESVFIQLDAIKDPEIPSVSVRELGMVRSVDVIDGHVSIEMLPTFVGCPALEIIRRNVEGEIAKVEGAQDVTVQFVMTEPWTSDRITDDGIEKLRRFGIALPVREGDKKIRPTCPYCGKGDTNVENLFGPTACRAIFYCNSCGQPFEAMKRV</sequence>
<dbReference type="PANTHER" id="PTHR42831">
    <property type="entry name" value="FE-S PROTEIN MATURATION AUXILIARY FACTOR YITW"/>
    <property type="match status" value="1"/>
</dbReference>
<evidence type="ECO:0000313" key="3">
    <source>
        <dbReference type="EMBL" id="WAH35174.1"/>
    </source>
</evidence>
<organism evidence="3 4">
    <name type="scientific">Alicyclobacillus dauci</name>
    <dbReference type="NCBI Taxonomy" id="1475485"/>
    <lineage>
        <taxon>Bacteria</taxon>
        <taxon>Bacillati</taxon>
        <taxon>Bacillota</taxon>
        <taxon>Bacilli</taxon>
        <taxon>Bacillales</taxon>
        <taxon>Alicyclobacillaceae</taxon>
        <taxon>Alicyclobacillus</taxon>
    </lineage>
</organism>
<name>A0ABY6YYL6_9BACL</name>
<dbReference type="InterPro" id="IPR011883">
    <property type="entry name" value="PaaD-like"/>
</dbReference>
<keyword evidence="4" id="KW-1185">Reference proteome</keyword>
<dbReference type="PANTHER" id="PTHR42831:SF1">
    <property type="entry name" value="FE-S PROTEIN MATURATION AUXILIARY FACTOR YITW"/>
    <property type="match status" value="1"/>
</dbReference>
<feature type="domain" description="MIP18 family-like" evidence="1">
    <location>
        <begin position="20"/>
        <end position="87"/>
    </location>
</feature>
<protein>
    <submittedName>
        <fullName evidence="3">Phenylacetate-CoA oxygenase subunit PaaJ</fullName>
    </submittedName>
</protein>
<dbReference type="InterPro" id="IPR056572">
    <property type="entry name" value="Zn_ribbon_PaaD"/>
</dbReference>
<evidence type="ECO:0000259" key="2">
    <source>
        <dbReference type="Pfam" id="PF23451"/>
    </source>
</evidence>
<dbReference type="Pfam" id="PF23451">
    <property type="entry name" value="Zn_ribbon_PaaD"/>
    <property type="match status" value="1"/>
</dbReference>
<dbReference type="EMBL" id="CP104064">
    <property type="protein sequence ID" value="WAH35174.1"/>
    <property type="molecule type" value="Genomic_DNA"/>
</dbReference>
<evidence type="ECO:0000259" key="1">
    <source>
        <dbReference type="Pfam" id="PF01883"/>
    </source>
</evidence>
<dbReference type="InterPro" id="IPR052339">
    <property type="entry name" value="Fe-S_Maturation_MIP18"/>
</dbReference>
<accession>A0ABY6YYL6</accession>
<proteinExistence type="predicted"/>
<evidence type="ECO:0000313" key="4">
    <source>
        <dbReference type="Proteomes" id="UP001164803"/>
    </source>
</evidence>
<dbReference type="InterPro" id="IPR034904">
    <property type="entry name" value="FSCA_dom_sf"/>
</dbReference>
<feature type="domain" description="PaaD zinc beta ribbon" evidence="2">
    <location>
        <begin position="120"/>
        <end position="163"/>
    </location>
</feature>
<dbReference type="SUPFAM" id="SSF117916">
    <property type="entry name" value="Fe-S cluster assembly (FSCA) domain-like"/>
    <property type="match status" value="1"/>
</dbReference>
<dbReference type="NCBIfam" id="TIGR02159">
    <property type="entry name" value="PA_CoA_Oxy4"/>
    <property type="match status" value="1"/>
</dbReference>
<gene>
    <name evidence="3" type="primary">paaJ</name>
    <name evidence="3" type="ORF">NZD86_12700</name>
</gene>
<dbReference type="InterPro" id="IPR002744">
    <property type="entry name" value="MIP18-like"/>
</dbReference>